<keyword evidence="3" id="KW-1185">Reference proteome</keyword>
<feature type="transmembrane region" description="Helical" evidence="1">
    <location>
        <begin position="7"/>
        <end position="30"/>
    </location>
</feature>
<name>A0A1S9PAF0_9SPHI</name>
<reference evidence="2 3" key="1">
    <citation type="submission" date="2016-07" db="EMBL/GenBank/DDBJ databases">
        <title>Genomic analysis of zinc-resistant bacterium Mucilaginibacter pedocola TBZ30.</title>
        <authorList>
            <person name="Huang J."/>
            <person name="Tang J."/>
        </authorList>
    </citation>
    <scope>NUCLEOTIDE SEQUENCE [LARGE SCALE GENOMIC DNA]</scope>
    <source>
        <strain evidence="2 3">TBZ30</strain>
    </source>
</reference>
<comment type="caution">
    <text evidence="2">The sequence shown here is derived from an EMBL/GenBank/DDBJ whole genome shotgun (WGS) entry which is preliminary data.</text>
</comment>
<protein>
    <submittedName>
        <fullName evidence="2">Uncharacterized protein</fullName>
    </submittedName>
</protein>
<sequence>MKTIKFLLYYLFLTNVLIGIWALFFAYSFYENFPGFGFHWISIFGPYNDHLVRDVGAYFIAMGSLPMYAIIKPEENRIQVAAYVSLVFGIPHLVYHLMMMGMFPTLADKIVGVTSLSLPVLFPAIILRVLGNIKHGAPYSSSL</sequence>
<dbReference type="EMBL" id="MBTF01000035">
    <property type="protein sequence ID" value="OOQ57807.1"/>
    <property type="molecule type" value="Genomic_DNA"/>
</dbReference>
<dbReference type="RefSeq" id="WP_078350412.1">
    <property type="nucleotide sequence ID" value="NZ_MBTF01000035.1"/>
</dbReference>
<keyword evidence="1" id="KW-1133">Transmembrane helix</keyword>
<feature type="transmembrane region" description="Helical" evidence="1">
    <location>
        <begin position="110"/>
        <end position="130"/>
    </location>
</feature>
<evidence type="ECO:0000313" key="3">
    <source>
        <dbReference type="Proteomes" id="UP000189739"/>
    </source>
</evidence>
<gene>
    <name evidence="2" type="ORF">BC343_13575</name>
</gene>
<evidence type="ECO:0000313" key="2">
    <source>
        <dbReference type="EMBL" id="OOQ57807.1"/>
    </source>
</evidence>
<proteinExistence type="predicted"/>
<keyword evidence="1" id="KW-0812">Transmembrane</keyword>
<accession>A0A1S9PAF0</accession>
<keyword evidence="1" id="KW-0472">Membrane</keyword>
<dbReference type="AlphaFoldDB" id="A0A1S9PAF0"/>
<organism evidence="2 3">
    <name type="scientific">Mucilaginibacter pedocola</name>
    <dbReference type="NCBI Taxonomy" id="1792845"/>
    <lineage>
        <taxon>Bacteria</taxon>
        <taxon>Pseudomonadati</taxon>
        <taxon>Bacteroidota</taxon>
        <taxon>Sphingobacteriia</taxon>
        <taxon>Sphingobacteriales</taxon>
        <taxon>Sphingobacteriaceae</taxon>
        <taxon>Mucilaginibacter</taxon>
    </lineage>
</organism>
<evidence type="ECO:0000256" key="1">
    <source>
        <dbReference type="SAM" id="Phobius"/>
    </source>
</evidence>
<feature type="transmembrane region" description="Helical" evidence="1">
    <location>
        <begin position="80"/>
        <end position="98"/>
    </location>
</feature>
<dbReference type="STRING" id="1792845.BC343_13575"/>
<dbReference type="Proteomes" id="UP000189739">
    <property type="component" value="Unassembled WGS sequence"/>
</dbReference>
<feature type="transmembrane region" description="Helical" evidence="1">
    <location>
        <begin position="50"/>
        <end position="71"/>
    </location>
</feature>